<dbReference type="PRINTS" id="PR00133">
    <property type="entry name" value="GLHYDRLASE3"/>
</dbReference>
<dbReference type="InterPro" id="IPR036881">
    <property type="entry name" value="Glyco_hydro_3_C_sf"/>
</dbReference>
<dbReference type="SMART" id="SM01217">
    <property type="entry name" value="Fn3_like"/>
    <property type="match status" value="1"/>
</dbReference>
<protein>
    <submittedName>
        <fullName evidence="6">Glycoside hydrolase family 3 C-terminal domain-containing protein</fullName>
    </submittedName>
</protein>
<dbReference type="InterPro" id="IPR019800">
    <property type="entry name" value="Glyco_hydro_3_AS"/>
</dbReference>
<dbReference type="GO" id="GO:0016787">
    <property type="term" value="F:hydrolase activity"/>
    <property type="evidence" value="ECO:0007669"/>
    <property type="project" value="UniProtKB-KW"/>
</dbReference>
<sequence length="934" mass="103270">MKKMVLDHKAYEETARQAVAEGQVLLINEEHTLPLQEGTRLAMFGRMQFHYYKSGTGSGGMVNVSKVTGILDALKESGQVILDPQVLSAYEAWVKEHPFDAGVGWGNEPWCQVEMELPEELVSEAAARNDAALVIIGRTAGEDQDNKNQEGSYLLTEKEKDMLSKVRKHFERLILVLNTGNIMDMDFVEEYHPQALLYAWQGGMVGGYGTADVLLGKTCPSGRLTDTIAYKITDYPSDANFGNRDRDLYEEDIYVGYRYFETAAKERVRYPFGFGLSYTDFRIGDVSFSAGEKDAEITFTVQNIGTVPGKEVVQVYVTAPEGALSKPEKVLAGFAKTRELKPGLKEQMRIAIPYESFASYDETGASGFVSSYILEKGEYLFHIGRNVRETEVAGSFTLEETVCLASLSQALAPVTPFERMRFIREKDGAVHKVMEAAPLRKKNPAEKRKELLPEELPFTGDQGYRLIDVKEGRVSMDAFVAQFNDDDLSCIIRGEGMGSPKVTPGTAAAFGGVSEELAHFGIPCGCCSDGPSGMRLDSGMKAFSLPNGTLLASTFNTALVEKLYSFTGIEMVKNKIDALLGPGMNIHRHPLNGRNFEYFSEDPFVTGKMAAAMIRGLKSAGVTGTAKHFCANNQETGRSTVDSVISERALREIYLKGFEMAVREAGADSIMTTYGSVNGLWTAGSYDLNTTILRGEWGFQGIVMTDWWAKINDEGEEPRINNFAAMAKAQNDLYMVCTDASINDSDDNTLSSLEAGTLTRGELQRNAANICGFLMNTHALERMEGIQTSVEVIGETDQEITSDVEVTYYKVEDEISISLDGVDTGKDKDFVFALDLQKLGGYRVEVTAKSDLSELAQLPATLIYQSVPMAVFSFNGTGGEWKTIKRKAVFHNKYAVLRLYFAQNGLEVQKITFRFDRELERKNDVIEAYVNSND</sequence>
<dbReference type="SUPFAM" id="SSF52279">
    <property type="entry name" value="Beta-D-glucan exohydrolase, C-terminal domain"/>
    <property type="match status" value="1"/>
</dbReference>
<comment type="caution">
    <text evidence="6">The sequence shown here is derived from an EMBL/GenBank/DDBJ whole genome shotgun (WGS) entry which is preliminary data.</text>
</comment>
<comment type="similarity">
    <text evidence="1 4">Belongs to the glycosyl hydrolase 3 family.</text>
</comment>
<evidence type="ECO:0000313" key="7">
    <source>
        <dbReference type="Proteomes" id="UP001652432"/>
    </source>
</evidence>
<dbReference type="InterPro" id="IPR001764">
    <property type="entry name" value="Glyco_hydro_3_N"/>
</dbReference>
<evidence type="ECO:0000313" key="6">
    <source>
        <dbReference type="EMBL" id="MCU6745417.1"/>
    </source>
</evidence>
<name>A0ABT2T592_9FIRM</name>
<dbReference type="Pfam" id="PF01915">
    <property type="entry name" value="Glyco_hydro_3_C"/>
    <property type="match status" value="1"/>
</dbReference>
<evidence type="ECO:0000256" key="4">
    <source>
        <dbReference type="RuleBase" id="RU361161"/>
    </source>
</evidence>
<dbReference type="InterPro" id="IPR013783">
    <property type="entry name" value="Ig-like_fold"/>
</dbReference>
<evidence type="ECO:0000256" key="1">
    <source>
        <dbReference type="ARBA" id="ARBA00005336"/>
    </source>
</evidence>
<keyword evidence="7" id="KW-1185">Reference proteome</keyword>
<accession>A0ABT2T592</accession>
<keyword evidence="2 4" id="KW-0378">Hydrolase</keyword>
<dbReference type="PROSITE" id="PS00775">
    <property type="entry name" value="GLYCOSYL_HYDROL_F3"/>
    <property type="match status" value="1"/>
</dbReference>
<evidence type="ECO:0000259" key="5">
    <source>
        <dbReference type="SMART" id="SM01217"/>
    </source>
</evidence>
<dbReference type="EMBL" id="JAOQKJ010000011">
    <property type="protein sequence ID" value="MCU6745417.1"/>
    <property type="molecule type" value="Genomic_DNA"/>
</dbReference>
<feature type="domain" description="Fibronectin type III-like" evidence="5">
    <location>
        <begin position="311"/>
        <end position="387"/>
    </location>
</feature>
<dbReference type="InterPro" id="IPR002772">
    <property type="entry name" value="Glyco_hydro_3_C"/>
</dbReference>
<gene>
    <name evidence="6" type="ORF">OCV77_13130</name>
</gene>
<dbReference type="Gene3D" id="2.60.40.10">
    <property type="entry name" value="Immunoglobulins"/>
    <property type="match status" value="1"/>
</dbReference>
<reference evidence="6 7" key="1">
    <citation type="journal article" date="2021" name="ISME Commun">
        <title>Automated analysis of genomic sequences facilitates high-throughput and comprehensive description of bacteria.</title>
        <authorList>
            <person name="Hitch T.C.A."/>
        </authorList>
    </citation>
    <scope>NUCLEOTIDE SEQUENCE [LARGE SCALE GENOMIC DNA]</scope>
    <source>
        <strain evidence="6 7">Sanger_18</strain>
    </source>
</reference>
<proteinExistence type="inferred from homology"/>
<keyword evidence="3" id="KW-0119">Carbohydrate metabolism</keyword>
<dbReference type="Proteomes" id="UP001652432">
    <property type="component" value="Unassembled WGS sequence"/>
</dbReference>
<dbReference type="PANTHER" id="PTHR42715:SF10">
    <property type="entry name" value="BETA-GLUCOSIDASE"/>
    <property type="match status" value="1"/>
</dbReference>
<organism evidence="6 7">
    <name type="scientific">Suilimivivens aceti</name>
    <dbReference type="NCBI Taxonomy" id="2981774"/>
    <lineage>
        <taxon>Bacteria</taxon>
        <taxon>Bacillati</taxon>
        <taxon>Bacillota</taxon>
        <taxon>Clostridia</taxon>
        <taxon>Lachnospirales</taxon>
        <taxon>Lachnospiraceae</taxon>
        <taxon>Suilimivivens</taxon>
    </lineage>
</organism>
<dbReference type="Pfam" id="PF14310">
    <property type="entry name" value="Fn3-like"/>
    <property type="match status" value="1"/>
</dbReference>
<evidence type="ECO:0000256" key="2">
    <source>
        <dbReference type="ARBA" id="ARBA00022801"/>
    </source>
</evidence>
<dbReference type="SUPFAM" id="SSF51445">
    <property type="entry name" value="(Trans)glycosidases"/>
    <property type="match status" value="1"/>
</dbReference>
<dbReference type="InterPro" id="IPR026891">
    <property type="entry name" value="Fn3-like"/>
</dbReference>
<dbReference type="Pfam" id="PF00933">
    <property type="entry name" value="Glyco_hydro_3"/>
    <property type="match status" value="1"/>
</dbReference>
<dbReference type="InterPro" id="IPR036962">
    <property type="entry name" value="Glyco_hydro_3_N_sf"/>
</dbReference>
<keyword evidence="4" id="KW-0326">Glycosidase</keyword>
<dbReference type="InterPro" id="IPR017853">
    <property type="entry name" value="GH"/>
</dbReference>
<dbReference type="RefSeq" id="WP_262575460.1">
    <property type="nucleotide sequence ID" value="NZ_JAOQKJ010000011.1"/>
</dbReference>
<evidence type="ECO:0000256" key="3">
    <source>
        <dbReference type="ARBA" id="ARBA00023277"/>
    </source>
</evidence>
<dbReference type="InterPro" id="IPR050288">
    <property type="entry name" value="Cellulose_deg_GH3"/>
</dbReference>
<dbReference type="Gene3D" id="3.20.20.300">
    <property type="entry name" value="Glycoside hydrolase, family 3, N-terminal domain"/>
    <property type="match status" value="1"/>
</dbReference>
<dbReference type="Gene3D" id="3.40.50.1700">
    <property type="entry name" value="Glycoside hydrolase family 3 C-terminal domain"/>
    <property type="match status" value="1"/>
</dbReference>
<dbReference type="PANTHER" id="PTHR42715">
    <property type="entry name" value="BETA-GLUCOSIDASE"/>
    <property type="match status" value="1"/>
</dbReference>